<feature type="chain" id="PRO_5020295732" description="Tripartite tricarboxylate transporter family receptor" evidence="2">
    <location>
        <begin position="28"/>
        <end position="89"/>
    </location>
</feature>
<evidence type="ECO:0008006" key="5">
    <source>
        <dbReference type="Google" id="ProtNLM"/>
    </source>
</evidence>
<dbReference type="Gene3D" id="3.40.190.150">
    <property type="entry name" value="Bordetella uptake gene, domain 1"/>
    <property type="match status" value="1"/>
</dbReference>
<dbReference type="EMBL" id="SMAK01000002">
    <property type="protein sequence ID" value="TCT12494.1"/>
    <property type="molecule type" value="Genomic_DNA"/>
</dbReference>
<organism evidence="3 4">
    <name type="scientific">Tepidamorphus gemmatus</name>
    <dbReference type="NCBI Taxonomy" id="747076"/>
    <lineage>
        <taxon>Bacteria</taxon>
        <taxon>Pseudomonadati</taxon>
        <taxon>Pseudomonadota</taxon>
        <taxon>Alphaproteobacteria</taxon>
        <taxon>Hyphomicrobiales</taxon>
        <taxon>Tepidamorphaceae</taxon>
        <taxon>Tepidamorphus</taxon>
    </lineage>
</organism>
<dbReference type="InterPro" id="IPR042100">
    <property type="entry name" value="Bug_dom1"/>
</dbReference>
<keyword evidence="2" id="KW-0732">Signal</keyword>
<dbReference type="PANTHER" id="PTHR42928:SF5">
    <property type="entry name" value="BLR1237 PROTEIN"/>
    <property type="match status" value="1"/>
</dbReference>
<comment type="similarity">
    <text evidence="1">Belongs to the UPF0065 (bug) family.</text>
</comment>
<name>A0A4R3MJ95_9HYPH</name>
<dbReference type="Proteomes" id="UP000295678">
    <property type="component" value="Unassembled WGS sequence"/>
</dbReference>
<protein>
    <recommendedName>
        <fullName evidence="5">Tripartite tricarboxylate transporter family receptor</fullName>
    </recommendedName>
</protein>
<proteinExistence type="inferred from homology"/>
<keyword evidence="4" id="KW-1185">Reference proteome</keyword>
<gene>
    <name evidence="3" type="ORF">EDC22_102179</name>
</gene>
<evidence type="ECO:0000256" key="1">
    <source>
        <dbReference type="ARBA" id="ARBA00006987"/>
    </source>
</evidence>
<sequence length="89" mass="8960">MVRIGSFIRAVSLCAVTIGFGSQAVTAEEAWPSKPIQIVVPWAAGGATDSVMRILAGEVSDALGVPVSVVNQTGARGTVGTNAVINAPP</sequence>
<evidence type="ECO:0000313" key="4">
    <source>
        <dbReference type="Proteomes" id="UP000295678"/>
    </source>
</evidence>
<reference evidence="3 4" key="1">
    <citation type="submission" date="2019-03" db="EMBL/GenBank/DDBJ databases">
        <title>Genomic Encyclopedia of Type Strains, Phase IV (KMG-IV): sequencing the most valuable type-strain genomes for metagenomic binning, comparative biology and taxonomic classification.</title>
        <authorList>
            <person name="Goeker M."/>
        </authorList>
    </citation>
    <scope>NUCLEOTIDE SEQUENCE [LARGE SCALE GENOMIC DNA]</scope>
    <source>
        <strain evidence="3 4">DSM 19345</strain>
    </source>
</reference>
<evidence type="ECO:0000313" key="3">
    <source>
        <dbReference type="EMBL" id="TCT12494.1"/>
    </source>
</evidence>
<accession>A0A4R3MJ95</accession>
<evidence type="ECO:0000256" key="2">
    <source>
        <dbReference type="SAM" id="SignalP"/>
    </source>
</evidence>
<feature type="signal peptide" evidence="2">
    <location>
        <begin position="1"/>
        <end position="27"/>
    </location>
</feature>
<dbReference type="PANTHER" id="PTHR42928">
    <property type="entry name" value="TRICARBOXYLATE-BINDING PROTEIN"/>
    <property type="match status" value="1"/>
</dbReference>
<comment type="caution">
    <text evidence="3">The sequence shown here is derived from an EMBL/GenBank/DDBJ whole genome shotgun (WGS) entry which is preliminary data.</text>
</comment>
<dbReference type="AlphaFoldDB" id="A0A4R3MJ95"/>
<dbReference type="InterPro" id="IPR005064">
    <property type="entry name" value="BUG"/>
</dbReference>